<keyword evidence="11 13" id="KW-0539">Nucleus</keyword>
<dbReference type="FunCoup" id="G8YI25">
    <property type="interactions" value="515"/>
</dbReference>
<dbReference type="EMBL" id="FO082053">
    <property type="protein sequence ID" value="CCE80312.1"/>
    <property type="molecule type" value="Genomic_DNA"/>
</dbReference>
<keyword evidence="8 13" id="KW-0460">Magnesium</keyword>
<keyword evidence="4 13" id="KW-0158">Chromosome</keyword>
<evidence type="ECO:0000256" key="4">
    <source>
        <dbReference type="ARBA" id="ARBA00022454"/>
    </source>
</evidence>
<evidence type="ECO:0000256" key="5">
    <source>
        <dbReference type="ARBA" id="ARBA00022679"/>
    </source>
</evidence>
<dbReference type="AlphaFoldDB" id="G8YI25"/>
<evidence type="ECO:0000256" key="1">
    <source>
        <dbReference type="ARBA" id="ARBA00008001"/>
    </source>
</evidence>
<sequence length="860" mass="99937">MEKSIPLIKYLENTYDDIGPVIVENDLIFKDSDDYVRLLTQSKVVLESSCTRSNPDEILQLDSYFEVLDTIIAILTRENSKNVLVNGYHDPSSAFIWSTGIFNPFVSSGVNTIKDSNWQRLYNRIGKERFVSLLLNTKCFIPGKDGSYVQLFGSKTNVESRPKLTTSKHGMLFKKPYTMTNQTRLLCSDPTDLVQTIMKHKGEKENKRMPKKYRGLRHLCEKFIQNDTKCKYFSMYSNICIRDKDNTGTTSLREVVSLVLAIVKKVFPDDTFGSSYNKRKILRYIVTHINSGSNDKFSIDEIICSLKLTDISWLGKTRRTTSLQDFESRKRILSAFLNWLISSFISSIIAKFWYVTDISHGGDKKLFFYPHRTWKNMSDNWIENFQSACLKRCNNFNLNGANDAFNTGMLRVLPKSNGFRALCVPLKVDRERNLSKYDYSQYLNDYIKPIKKIILHKQRCYLNRFSSRSICNSIEDVATLVTHYKSNLKSKFGKIPTLYFSKFDMENCFDNINHDRLFSCIKKIFHDDDPDKCYYVRQYMEYRGTFSKKNFDLQTENLDNYAIINNDGNMDHNRSSIVIDKTQTSKFTKSTILRFLKNVIYKSYVILPNGEKFIRKKGISQGFPLSGPLCDLFYSILIHEQLDHILQPRFSDTLLVRLVDDFLIVSSDSHMCQTVLNIVNGPKFRNHGAIVNKEKTFRTTSIESSSLEFIGLRIVTCSLDIYRDLEYIGNSQLPPHVRSFEKGYSSLQCFYKNKLRDFLISLKTNSFSTILENINVNVNLTLDLFYNLYKKLRKNSHQFKGMQFQIFVLKLLEVTLLKYKRINETSQGIKDITINFRNSVTAKLRSLRIKGLESTLENLI</sequence>
<evidence type="ECO:0000313" key="16">
    <source>
        <dbReference type="EMBL" id="CCE81077.1"/>
    </source>
</evidence>
<evidence type="ECO:0000256" key="7">
    <source>
        <dbReference type="ARBA" id="ARBA00022723"/>
    </source>
</evidence>
<dbReference type="GO" id="GO:0003720">
    <property type="term" value="F:telomerase activity"/>
    <property type="evidence" value="ECO:0007669"/>
    <property type="project" value="InterPro"/>
</dbReference>
<name>G8YI25_PICSO</name>
<feature type="domain" description="Reverse transcriptase" evidence="14">
    <location>
        <begin position="394"/>
        <end position="714"/>
    </location>
</feature>
<protein>
    <recommendedName>
        <fullName evidence="3 13">Telomerase reverse transcriptase</fullName>
        <ecNumber evidence="2 13">2.7.7.49</ecNumber>
    </recommendedName>
    <alternativeName>
        <fullName evidence="13">Telomerase catalytic subunit</fullName>
    </alternativeName>
</protein>
<dbReference type="Pfam" id="PF12009">
    <property type="entry name" value="Telomerase_RBD"/>
    <property type="match status" value="1"/>
</dbReference>
<organism evidence="16 17">
    <name type="scientific">Pichia sorbitophila (strain ATCC MYA-4447 / BCRC 22081 / CBS 7064 / NBRC 10061 / NRRL Y-12695)</name>
    <name type="common">Hybrid yeast</name>
    <dbReference type="NCBI Taxonomy" id="559304"/>
    <lineage>
        <taxon>Eukaryota</taxon>
        <taxon>Fungi</taxon>
        <taxon>Dikarya</taxon>
        <taxon>Ascomycota</taxon>
        <taxon>Saccharomycotina</taxon>
        <taxon>Pichiomycetes</taxon>
        <taxon>Debaryomycetaceae</taxon>
        <taxon>Millerozyma</taxon>
    </lineage>
</organism>
<comment type="catalytic activity">
    <reaction evidence="12 13">
        <text>DNA(n) + a 2'-deoxyribonucleoside 5'-triphosphate = DNA(n+1) + diphosphate</text>
        <dbReference type="Rhea" id="RHEA:22508"/>
        <dbReference type="Rhea" id="RHEA-COMP:17339"/>
        <dbReference type="Rhea" id="RHEA-COMP:17340"/>
        <dbReference type="ChEBI" id="CHEBI:33019"/>
        <dbReference type="ChEBI" id="CHEBI:61560"/>
        <dbReference type="ChEBI" id="CHEBI:173112"/>
        <dbReference type="EC" id="2.7.7.49"/>
    </reaction>
</comment>
<dbReference type="EC" id="2.7.7.49" evidence="2 13"/>
<evidence type="ECO:0000256" key="9">
    <source>
        <dbReference type="ARBA" id="ARBA00022895"/>
    </source>
</evidence>
<dbReference type="GO" id="GO:0000333">
    <property type="term" value="C:telomerase catalytic core complex"/>
    <property type="evidence" value="ECO:0007669"/>
    <property type="project" value="TreeGrafter"/>
</dbReference>
<dbReference type="PRINTS" id="PR01365">
    <property type="entry name" value="TELOMERASERT"/>
</dbReference>
<dbReference type="GO" id="GO:0046872">
    <property type="term" value="F:metal ion binding"/>
    <property type="evidence" value="ECO:0007669"/>
    <property type="project" value="UniProtKB-KW"/>
</dbReference>
<dbReference type="OMA" id="FRSTWIT"/>
<dbReference type="InterPro" id="IPR021891">
    <property type="entry name" value="Telomerase_RBD"/>
</dbReference>
<dbReference type="GO" id="GO:0070034">
    <property type="term" value="F:telomerase RNA binding"/>
    <property type="evidence" value="ECO:0007669"/>
    <property type="project" value="TreeGrafter"/>
</dbReference>
<evidence type="ECO:0000256" key="3">
    <source>
        <dbReference type="ARBA" id="ARBA00016182"/>
    </source>
</evidence>
<evidence type="ECO:0000256" key="8">
    <source>
        <dbReference type="ARBA" id="ARBA00022842"/>
    </source>
</evidence>
<keyword evidence="5 13" id="KW-0808">Transferase</keyword>
<keyword evidence="17" id="KW-1185">Reference proteome</keyword>
<evidence type="ECO:0000256" key="10">
    <source>
        <dbReference type="ARBA" id="ARBA00022918"/>
    </source>
</evidence>
<dbReference type="EMBL" id="FO082052">
    <property type="protein sequence ID" value="CCE81077.1"/>
    <property type="molecule type" value="Genomic_DNA"/>
</dbReference>
<dbReference type="Proteomes" id="UP000005222">
    <property type="component" value="Chromosome G"/>
</dbReference>
<dbReference type="SUPFAM" id="SSF56672">
    <property type="entry name" value="DNA/RNA polymerases"/>
    <property type="match status" value="1"/>
</dbReference>
<dbReference type="SMART" id="SM00975">
    <property type="entry name" value="Telomerase_RBD"/>
    <property type="match status" value="1"/>
</dbReference>
<dbReference type="InParanoid" id="G8YI25"/>
<dbReference type="InterPro" id="IPR000477">
    <property type="entry name" value="RT_dom"/>
</dbReference>
<dbReference type="GO" id="GO:0007004">
    <property type="term" value="P:telomere maintenance via telomerase"/>
    <property type="evidence" value="ECO:0007669"/>
    <property type="project" value="TreeGrafter"/>
</dbReference>
<dbReference type="Pfam" id="PF00078">
    <property type="entry name" value="RVT_1"/>
    <property type="match status" value="1"/>
</dbReference>
<dbReference type="PANTHER" id="PTHR12066:SF0">
    <property type="entry name" value="TELOMERASE REVERSE TRANSCRIPTASE"/>
    <property type="match status" value="1"/>
</dbReference>
<evidence type="ECO:0000256" key="13">
    <source>
        <dbReference type="RuleBase" id="RU365061"/>
    </source>
</evidence>
<evidence type="ECO:0000256" key="6">
    <source>
        <dbReference type="ARBA" id="ARBA00022695"/>
    </source>
</evidence>
<evidence type="ECO:0000256" key="2">
    <source>
        <dbReference type="ARBA" id="ARBA00012493"/>
    </source>
</evidence>
<dbReference type="OrthoDB" id="289721at2759"/>
<dbReference type="GO" id="GO:0000781">
    <property type="term" value="C:chromosome, telomeric region"/>
    <property type="evidence" value="ECO:0007669"/>
    <property type="project" value="UniProtKB-SubCell"/>
</dbReference>
<comment type="function">
    <text evidence="13">Telomerase is a ribonucleoprotein enzyme essential for the replication of chromosome termini in most eukaryotes. It elongates telomeres. It is a reverse transcriptase that adds simple sequence repeats to chromosome ends by copying a template sequence within the RNA component of the enzyme.</text>
</comment>
<dbReference type="GO" id="GO:0042162">
    <property type="term" value="F:telomeric DNA binding"/>
    <property type="evidence" value="ECO:0007669"/>
    <property type="project" value="TreeGrafter"/>
</dbReference>
<evidence type="ECO:0000313" key="17">
    <source>
        <dbReference type="Proteomes" id="UP000005222"/>
    </source>
</evidence>
<keyword evidence="10 13" id="KW-0695">RNA-directed DNA polymerase</keyword>
<evidence type="ECO:0000259" key="14">
    <source>
        <dbReference type="PROSITE" id="PS50878"/>
    </source>
</evidence>
<comment type="subcellular location">
    <subcellularLocation>
        <location evidence="13">Nucleus</location>
    </subcellularLocation>
    <subcellularLocation>
        <location evidence="13">Chromosome</location>
        <location evidence="13">Telomere</location>
    </subcellularLocation>
</comment>
<dbReference type="eggNOG" id="KOG1005">
    <property type="taxonomic scope" value="Eukaryota"/>
</dbReference>
<dbReference type="PANTHER" id="PTHR12066">
    <property type="entry name" value="TELOMERASE REVERSE TRANSCRIPTASE"/>
    <property type="match status" value="1"/>
</dbReference>
<evidence type="ECO:0000256" key="11">
    <source>
        <dbReference type="ARBA" id="ARBA00023242"/>
    </source>
</evidence>
<gene>
    <name evidence="16" type="primary">Piso0_003425</name>
    <name evidence="15" type="ORF">GNLVRS01_PISO0G12040g</name>
    <name evidence="16" type="ORF">GNLVRS01_PISO0H12041g</name>
</gene>
<reference evidence="16" key="1">
    <citation type="submission" date="2011-10" db="EMBL/GenBank/DDBJ databases">
        <authorList>
            <person name="Genoscope - CEA"/>
        </authorList>
    </citation>
    <scope>NUCLEOTIDE SEQUENCE</scope>
</reference>
<dbReference type="Proteomes" id="UP000005222">
    <property type="component" value="Chromosome H"/>
</dbReference>
<dbReference type="InterPro" id="IPR003545">
    <property type="entry name" value="Telomerase_RT"/>
</dbReference>
<evidence type="ECO:0000313" key="15">
    <source>
        <dbReference type="EMBL" id="CCE80312.1"/>
    </source>
</evidence>
<dbReference type="PROSITE" id="PS50878">
    <property type="entry name" value="RT_POL"/>
    <property type="match status" value="1"/>
</dbReference>
<dbReference type="Gene3D" id="1.10.132.70">
    <property type="match status" value="1"/>
</dbReference>
<keyword evidence="6 13" id="KW-0548">Nucleotidyltransferase</keyword>
<accession>G8YI25</accession>
<dbReference type="CDD" id="cd01648">
    <property type="entry name" value="TERT"/>
    <property type="match status" value="1"/>
</dbReference>
<comment type="similarity">
    <text evidence="1 13">Belongs to the reverse transcriptase family. Telomerase subfamily.</text>
</comment>
<evidence type="ECO:0000256" key="12">
    <source>
        <dbReference type="ARBA" id="ARBA00048173"/>
    </source>
</evidence>
<dbReference type="STRING" id="559304.G8YI25"/>
<reference evidence="17" key="2">
    <citation type="journal article" date="2012" name="G3 (Bethesda)">
        <title>Pichia sorbitophila, an interspecies yeast hybrid reveals early steps of genome resolution following polyploidization.</title>
        <authorList>
            <person name="Leh Louis V."/>
            <person name="Despons L."/>
            <person name="Friedrich A."/>
            <person name="Martin T."/>
            <person name="Durrens P."/>
            <person name="Casaregola S."/>
            <person name="Neuveglise C."/>
            <person name="Fairhead C."/>
            <person name="Marck C."/>
            <person name="Cruz J.A."/>
            <person name="Straub M.L."/>
            <person name="Kugler V."/>
            <person name="Sacerdot C."/>
            <person name="Uzunov Z."/>
            <person name="Thierry A."/>
            <person name="Weiss S."/>
            <person name="Bleykasten C."/>
            <person name="De Montigny J."/>
            <person name="Jacques N."/>
            <person name="Jung P."/>
            <person name="Lemaire M."/>
            <person name="Mallet S."/>
            <person name="Morel G."/>
            <person name="Richard G.F."/>
            <person name="Sarkar A."/>
            <person name="Savel G."/>
            <person name="Schacherer J."/>
            <person name="Seret M.L."/>
            <person name="Talla E."/>
            <person name="Samson G."/>
            <person name="Jubin C."/>
            <person name="Poulain J."/>
            <person name="Vacherie B."/>
            <person name="Barbe V."/>
            <person name="Pelletier E."/>
            <person name="Sherman D.J."/>
            <person name="Westhof E."/>
            <person name="Weissenbach J."/>
            <person name="Baret P.V."/>
            <person name="Wincker P."/>
            <person name="Gaillardin C."/>
            <person name="Dujon B."/>
            <person name="Souciet J.L."/>
        </authorList>
    </citation>
    <scope>NUCLEOTIDE SEQUENCE [LARGE SCALE GENOMIC DNA]</scope>
    <source>
        <strain evidence="17">ATCC MYA-4447 / BCRC 22081 / CBS 7064 / NBRC 10061 / NRRL Y-12695</strain>
    </source>
</reference>
<dbReference type="InterPro" id="IPR043502">
    <property type="entry name" value="DNA/RNA_pol_sf"/>
</dbReference>
<proteinExistence type="inferred from homology"/>
<dbReference type="HOGENOM" id="CLU_012565_0_0_1"/>
<keyword evidence="7 13" id="KW-0479">Metal-binding</keyword>
<keyword evidence="9 13" id="KW-0779">Telomere</keyword>